<dbReference type="InterPro" id="IPR039226">
    <property type="entry name" value="Ski3/TTC37"/>
</dbReference>
<dbReference type="Proteomes" id="UP001140091">
    <property type="component" value="Unassembled WGS sequence"/>
</dbReference>
<dbReference type="GO" id="GO:0055087">
    <property type="term" value="C:Ski complex"/>
    <property type="evidence" value="ECO:0007669"/>
    <property type="project" value="InterPro"/>
</dbReference>
<dbReference type="SUPFAM" id="SSF48452">
    <property type="entry name" value="TPR-like"/>
    <property type="match status" value="4"/>
</dbReference>
<evidence type="ECO:0000313" key="4">
    <source>
        <dbReference type="EMBL" id="KAJ2936564.1"/>
    </source>
</evidence>
<dbReference type="PANTHER" id="PTHR15704">
    <property type="entry name" value="SUPERKILLER 3 PROTEIN-RELATED"/>
    <property type="match status" value="1"/>
</dbReference>
<feature type="repeat" description="TPR" evidence="3">
    <location>
        <begin position="657"/>
        <end position="690"/>
    </location>
</feature>
<feature type="repeat" description="TPR" evidence="3">
    <location>
        <begin position="691"/>
        <end position="724"/>
    </location>
</feature>
<name>A0A9W8MQ35_9AGAR</name>
<dbReference type="Pfam" id="PF13181">
    <property type="entry name" value="TPR_8"/>
    <property type="match status" value="1"/>
</dbReference>
<proteinExistence type="predicted"/>
<evidence type="ECO:0000256" key="3">
    <source>
        <dbReference type="PROSITE-ProRule" id="PRU00339"/>
    </source>
</evidence>
<dbReference type="Pfam" id="PF18833">
    <property type="entry name" value="TPR_22"/>
    <property type="match status" value="1"/>
</dbReference>
<dbReference type="InterPro" id="IPR011990">
    <property type="entry name" value="TPR-like_helical_dom_sf"/>
</dbReference>
<comment type="caution">
    <text evidence="4">The sequence shown here is derived from an EMBL/GenBank/DDBJ whole genome shotgun (WGS) entry which is preliminary data.</text>
</comment>
<dbReference type="InterPro" id="IPR040962">
    <property type="entry name" value="TPR_22"/>
</dbReference>
<sequence length="1404" mass="155468">MSTKALLKTSREKLNKKDFSGAKDAAERVLDFEPSNYTAHVFLALSLLELEDYDRSEKVYKAAIELDPGQLLARQGLLKFYEKTDKIDKVIESLQELSSIYAKQEDAAKLADCLQRSIDLRRKHGTSIQIASALMEVLPGSEYYPLLSSLPEPDSTNPTSTSTFWLQSAIHDSLPVLEEVVSLLETEEQARFTKDFNARRTRLGGPKPAELKKELDKEICDDSKLPALYNEVLNHPKTSEDLRRSTEAKLIQFKQKHLYSIPATGVEVKSKLREELRNLVDGVVLIRRPNEEAWSLYLDWQDWEKFEDLDLATLRAYVELFPDSSLSSIVKGYLFYNGVSLSDEGTSAETLENLNETGLDVLLNIPSESLDSVLANRIISQVYADVEEYENASKIAKRGLSRLAELEKDLGKQLSRSRVGLQVVLATSLVHLHPPKNHAQAMTLIKEIVAVSPDNVVALMSRGNILLASKDWSAAKESFDRVVSIDVHGFHALRAREESAWCEGRLGQYESAIGHFDEVLRELEAEQRDGFDVGRCLWRLGQTHWDSGDKEAAYALFIRALKKDSSYAPAFTSLGLYYLECASPPDPVRASKCFQKAFELDPREALAARHLAEGFANDRDWDLVEVVVRRTIEGEGIAQPSSKPGAESAPGDVTANSWAWKALGVVELNYQNYPAAITAFQVALRADPNDHILWLRLGEAYGKAGRYAAAIKALEHAHELDPTDWLAQFYIADAQQGVGLFKEAIKILESLLEQRPSELGILSSLATAYLDMGVAEMEQGFIGRAEFSFISSVSTTLKFLADHAGFRTVGWKVIADATFHLSQVSLFRNEEAVLAVLTEVNALLPPENARLKDIIPSISLESPIGGSEALLISILAAEYRVSLSPTNSDTSAWYDLGMGVRAWSIQSSNQDEKVVQFIIACMTEAVKREPMNASYWTGLGTAYFISNPRAAQHSFIKALEIENKRAPTWCDLGFLYLFHEDTELAQEAFQRAQVLDPDCTLAWVGQALISKGAGDEKGATALFSHATGLDHAIPEADYNLSLRVFNSINERKLRRSKAIEHLLPVFFLLNRYCARKPDDATGLHLFALACERLGHIDFAKELVNRAMRILERIYEEKEDPVVERQFMIANATLGRLLLATHEPEEGMIIFETVLGLLQDTDELKQVVETQAKLGIAMAQCTLRDMQEAILSLQYAQGVAPDHGALGGQCAILLAQTLWSIRDPECCEMAKEELLKLIAQDPSNLPAINVLAGLGILTKDEGLVDASVSEIVSLPPDERVALDSDGNVDYLLIQYHLSQNNLANAIKMSQKSVHVQPSNTVKTNTLGSLLLKMRYPEGTLALLSGHEKAMETGSTTLILSAVANALIGTPESLKKALQAAQRAVMVSPGKAVSWQVLACIRKLVS</sequence>
<gene>
    <name evidence="4" type="ORF">H1R20_g541</name>
</gene>
<reference evidence="4" key="1">
    <citation type="submission" date="2022-06" db="EMBL/GenBank/DDBJ databases">
        <title>Genome Sequence of Candolleomyces eurysporus.</title>
        <authorList>
            <person name="Buettner E."/>
        </authorList>
    </citation>
    <scope>NUCLEOTIDE SEQUENCE</scope>
    <source>
        <strain evidence="4">VTCC 930004</strain>
    </source>
</reference>
<dbReference type="OrthoDB" id="421075at2759"/>
<accession>A0A9W8MQ35</accession>
<evidence type="ECO:0000256" key="2">
    <source>
        <dbReference type="ARBA" id="ARBA00022803"/>
    </source>
</evidence>
<feature type="repeat" description="TPR" evidence="3">
    <location>
        <begin position="966"/>
        <end position="999"/>
    </location>
</feature>
<evidence type="ECO:0008006" key="6">
    <source>
        <dbReference type="Google" id="ProtNLM"/>
    </source>
</evidence>
<dbReference type="EMBL" id="JANBPK010000040">
    <property type="protein sequence ID" value="KAJ2936564.1"/>
    <property type="molecule type" value="Genomic_DNA"/>
</dbReference>
<dbReference type="Pfam" id="PF13428">
    <property type="entry name" value="TPR_14"/>
    <property type="match status" value="1"/>
</dbReference>
<feature type="non-terminal residue" evidence="4">
    <location>
        <position position="1"/>
    </location>
</feature>
<keyword evidence="1" id="KW-0677">Repeat</keyword>
<dbReference type="InterPro" id="IPR019734">
    <property type="entry name" value="TPR_rpt"/>
</dbReference>
<dbReference type="Pfam" id="PF14559">
    <property type="entry name" value="TPR_19"/>
    <property type="match status" value="1"/>
</dbReference>
<organism evidence="4 5">
    <name type="scientific">Candolleomyces eurysporus</name>
    <dbReference type="NCBI Taxonomy" id="2828524"/>
    <lineage>
        <taxon>Eukaryota</taxon>
        <taxon>Fungi</taxon>
        <taxon>Dikarya</taxon>
        <taxon>Basidiomycota</taxon>
        <taxon>Agaricomycotina</taxon>
        <taxon>Agaricomycetes</taxon>
        <taxon>Agaricomycetidae</taxon>
        <taxon>Agaricales</taxon>
        <taxon>Agaricineae</taxon>
        <taxon>Psathyrellaceae</taxon>
        <taxon>Candolleomyces</taxon>
    </lineage>
</organism>
<dbReference type="PROSITE" id="PS50005">
    <property type="entry name" value="TPR"/>
    <property type="match status" value="4"/>
</dbReference>
<feature type="repeat" description="TPR" evidence="3">
    <location>
        <begin position="37"/>
        <end position="70"/>
    </location>
</feature>
<dbReference type="GO" id="GO:0006401">
    <property type="term" value="P:RNA catabolic process"/>
    <property type="evidence" value="ECO:0007669"/>
    <property type="project" value="InterPro"/>
</dbReference>
<evidence type="ECO:0000256" key="1">
    <source>
        <dbReference type="ARBA" id="ARBA00022737"/>
    </source>
</evidence>
<keyword evidence="2 3" id="KW-0802">TPR repeat</keyword>
<dbReference type="Gene3D" id="1.25.40.10">
    <property type="entry name" value="Tetratricopeptide repeat domain"/>
    <property type="match status" value="5"/>
</dbReference>
<protein>
    <recommendedName>
        <fullName evidence="6">Superkiller protein 3</fullName>
    </recommendedName>
</protein>
<dbReference type="SMART" id="SM00028">
    <property type="entry name" value="TPR"/>
    <property type="match status" value="15"/>
</dbReference>
<keyword evidence="5" id="KW-1185">Reference proteome</keyword>
<dbReference type="Pfam" id="PF13432">
    <property type="entry name" value="TPR_16"/>
    <property type="match status" value="1"/>
</dbReference>
<dbReference type="PANTHER" id="PTHR15704:SF7">
    <property type="entry name" value="SUPERKILLER COMPLEX PROTEIN 3"/>
    <property type="match status" value="1"/>
</dbReference>
<evidence type="ECO:0000313" key="5">
    <source>
        <dbReference type="Proteomes" id="UP001140091"/>
    </source>
</evidence>